<sequence>MAPKLDKRIQIGRGVQTASGAGGLNFAFRSLLTVWAGVSPLSFRECIRGEQVGRTDTHEFTIRRAALNDLGKAFTLAFSTASDSIPDISPLKSDYFIFLQNGSATKGRLFRIRRLMDNNERGEYVMVRAEEIDEVGTGYAI</sequence>
<reference evidence="1" key="1">
    <citation type="submission" date="2020-03" db="EMBL/GenBank/DDBJ databases">
        <title>The deep terrestrial virosphere.</title>
        <authorList>
            <person name="Holmfeldt K."/>
            <person name="Nilsson E."/>
            <person name="Simone D."/>
            <person name="Lopez-Fernandez M."/>
            <person name="Wu X."/>
            <person name="de Brujin I."/>
            <person name="Lundin D."/>
            <person name="Andersson A."/>
            <person name="Bertilsson S."/>
            <person name="Dopson M."/>
        </authorList>
    </citation>
    <scope>NUCLEOTIDE SEQUENCE</scope>
    <source>
        <strain evidence="1">MM415B01035</strain>
    </source>
</reference>
<dbReference type="Pfam" id="PF05521">
    <property type="entry name" value="Phage_HCP"/>
    <property type="match status" value="1"/>
</dbReference>
<dbReference type="Gene3D" id="2.40.10.270">
    <property type="entry name" value="Bacteriophage SPP1 head-tail adaptor protein"/>
    <property type="match status" value="1"/>
</dbReference>
<dbReference type="EMBL" id="MT141423">
    <property type="protein sequence ID" value="QJA60866.1"/>
    <property type="molecule type" value="Genomic_DNA"/>
</dbReference>
<dbReference type="InterPro" id="IPR038666">
    <property type="entry name" value="SSP1_head-tail_sf"/>
</dbReference>
<protein>
    <submittedName>
        <fullName evidence="1">Putative head-tail joining protein</fullName>
    </submittedName>
</protein>
<evidence type="ECO:0000313" key="1">
    <source>
        <dbReference type="EMBL" id="QJA60866.1"/>
    </source>
</evidence>
<organism evidence="1">
    <name type="scientific">viral metagenome</name>
    <dbReference type="NCBI Taxonomy" id="1070528"/>
    <lineage>
        <taxon>unclassified sequences</taxon>
        <taxon>metagenomes</taxon>
        <taxon>organismal metagenomes</taxon>
    </lineage>
</organism>
<name>A0A6M3ITP0_9ZZZZ</name>
<accession>A0A6M3ITP0</accession>
<gene>
    <name evidence="1" type="ORF">MM415B01035_0008</name>
</gene>
<dbReference type="AlphaFoldDB" id="A0A6M3ITP0"/>
<proteinExistence type="predicted"/>
<dbReference type="InterPro" id="IPR008767">
    <property type="entry name" value="Phage_SPP1_head-tail_adaptor"/>
</dbReference>